<sequence>MRQQALILSVQAITIENMFDSQLSMFDPEPATPDAALSERVVPEEALAWLDENLTRREALTNTTAETTRWLDRT</sequence>
<feature type="non-terminal residue" evidence="1">
    <location>
        <position position="74"/>
    </location>
</feature>
<protein>
    <submittedName>
        <fullName evidence="1">Uncharacterized protein</fullName>
    </submittedName>
</protein>
<dbReference type="AlphaFoldDB" id="A0A1X0ERJ0"/>
<gene>
    <name evidence="1" type="ORF">BST27_30155</name>
</gene>
<evidence type="ECO:0000313" key="2">
    <source>
        <dbReference type="Proteomes" id="UP000192739"/>
    </source>
</evidence>
<evidence type="ECO:0000313" key="1">
    <source>
        <dbReference type="EMBL" id="ORA88099.1"/>
    </source>
</evidence>
<keyword evidence="2" id="KW-1185">Reference proteome</keyword>
<dbReference type="Proteomes" id="UP000192739">
    <property type="component" value="Unassembled WGS sequence"/>
</dbReference>
<accession>A0A1X0ERJ0</accession>
<reference evidence="1 2" key="1">
    <citation type="submission" date="2017-02" db="EMBL/GenBank/DDBJ databases">
        <title>The new phylogeny of genus Mycobacterium.</title>
        <authorList>
            <person name="Tortoli E."/>
            <person name="Trovato A."/>
            <person name="Cirillo D.M."/>
        </authorList>
    </citation>
    <scope>NUCLEOTIDE SEQUENCE [LARGE SCALE GENOMIC DNA]</scope>
    <source>
        <strain evidence="1 2">DSM 44049</strain>
    </source>
</reference>
<organism evidence="1 2">
    <name type="scientific">Mycobacterium intermedium</name>
    <dbReference type="NCBI Taxonomy" id="28445"/>
    <lineage>
        <taxon>Bacteria</taxon>
        <taxon>Bacillati</taxon>
        <taxon>Actinomycetota</taxon>
        <taxon>Actinomycetes</taxon>
        <taxon>Mycobacteriales</taxon>
        <taxon>Mycobacteriaceae</taxon>
        <taxon>Mycobacterium</taxon>
        <taxon>Mycobacterium simiae complex</taxon>
    </lineage>
</organism>
<proteinExistence type="predicted"/>
<comment type="caution">
    <text evidence="1">The sequence shown here is derived from an EMBL/GenBank/DDBJ whole genome shotgun (WGS) entry which is preliminary data.</text>
</comment>
<name>A0A1X0ERJ0_MYCIE</name>
<dbReference type="EMBL" id="MVHT01000196">
    <property type="protein sequence ID" value="ORA88099.1"/>
    <property type="molecule type" value="Genomic_DNA"/>
</dbReference>